<dbReference type="Pfam" id="PF00440">
    <property type="entry name" value="TetR_N"/>
    <property type="match status" value="1"/>
</dbReference>
<evidence type="ECO:0000313" key="3">
    <source>
        <dbReference type="EMBL" id="GHF93369.1"/>
    </source>
</evidence>
<dbReference type="InterPro" id="IPR001647">
    <property type="entry name" value="HTH_TetR"/>
</dbReference>
<dbReference type="InterPro" id="IPR050109">
    <property type="entry name" value="HTH-type_TetR-like_transc_reg"/>
</dbReference>
<dbReference type="InterPro" id="IPR036271">
    <property type="entry name" value="Tet_transcr_reg_TetR-rel_C_sf"/>
</dbReference>
<proteinExistence type="predicted"/>
<comment type="caution">
    <text evidence="3">The sequence shown here is derived from an EMBL/GenBank/DDBJ whole genome shotgun (WGS) entry which is preliminary data.</text>
</comment>
<dbReference type="SUPFAM" id="SSF48498">
    <property type="entry name" value="Tetracyclin repressor-like, C-terminal domain"/>
    <property type="match status" value="1"/>
</dbReference>
<organism evidence="3 4">
    <name type="scientific">Deinococcus piscis</name>
    <dbReference type="NCBI Taxonomy" id="394230"/>
    <lineage>
        <taxon>Bacteria</taxon>
        <taxon>Thermotogati</taxon>
        <taxon>Deinococcota</taxon>
        <taxon>Deinococci</taxon>
        <taxon>Deinococcales</taxon>
        <taxon>Deinococcaceae</taxon>
        <taxon>Deinococcus</taxon>
    </lineage>
</organism>
<dbReference type="InterPro" id="IPR009057">
    <property type="entry name" value="Homeodomain-like_sf"/>
</dbReference>
<reference evidence="4" key="1">
    <citation type="journal article" date="2019" name="Int. J. Syst. Evol. Microbiol.">
        <title>The Global Catalogue of Microorganisms (GCM) 10K type strain sequencing project: providing services to taxonomists for standard genome sequencing and annotation.</title>
        <authorList>
            <consortium name="The Broad Institute Genomics Platform"/>
            <consortium name="The Broad Institute Genome Sequencing Center for Infectious Disease"/>
            <person name="Wu L."/>
            <person name="Ma J."/>
        </authorList>
    </citation>
    <scope>NUCLEOTIDE SEQUENCE [LARGE SCALE GENOMIC DNA]</scope>
    <source>
        <strain evidence="4">CGMCC 1.18439</strain>
    </source>
</reference>
<dbReference type="PANTHER" id="PTHR30055:SF223">
    <property type="entry name" value="HTH-TYPE TRANSCRIPTIONAL REGULATOR UIDR"/>
    <property type="match status" value="1"/>
</dbReference>
<name>A0ABQ3JY71_9DEIO</name>
<gene>
    <name evidence="3" type="ORF">GCM10017783_01680</name>
</gene>
<sequence>MTESRRERAKQDKQERIYAAAWQLFRTQGYEVTTIRQIAAAAGVSVGTVMGYGGHTGDKGGLLRSLFRHALAQNMAAPQPQPPAPGESLSTYLDGIFAPFWEFYREQPQLARVFVQQVLYEQSAEERRADAEQVAALTGHLAAQLAAQQQAGRIRADADAALLAQTFFALYQAALQGWLSGLLSYEEARSALRRILELQAALLELAPAD</sequence>
<keyword evidence="4" id="KW-1185">Reference proteome</keyword>
<dbReference type="RefSeq" id="WP_189641758.1">
    <property type="nucleotide sequence ID" value="NZ_BNAL01000001.1"/>
</dbReference>
<evidence type="ECO:0000313" key="4">
    <source>
        <dbReference type="Proteomes" id="UP000632154"/>
    </source>
</evidence>
<evidence type="ECO:0000256" key="1">
    <source>
        <dbReference type="ARBA" id="ARBA00023125"/>
    </source>
</evidence>
<feature type="domain" description="HTH tetR-type" evidence="2">
    <location>
        <begin position="17"/>
        <end position="50"/>
    </location>
</feature>
<dbReference type="SUPFAM" id="SSF46689">
    <property type="entry name" value="Homeodomain-like"/>
    <property type="match status" value="1"/>
</dbReference>
<protein>
    <recommendedName>
        <fullName evidence="2">HTH tetR-type domain-containing protein</fullName>
    </recommendedName>
</protein>
<evidence type="ECO:0000259" key="2">
    <source>
        <dbReference type="Pfam" id="PF00440"/>
    </source>
</evidence>
<keyword evidence="1" id="KW-0238">DNA-binding</keyword>
<dbReference type="Gene3D" id="1.10.357.10">
    <property type="entry name" value="Tetracycline Repressor, domain 2"/>
    <property type="match status" value="1"/>
</dbReference>
<accession>A0ABQ3JY71</accession>
<dbReference type="PANTHER" id="PTHR30055">
    <property type="entry name" value="HTH-TYPE TRANSCRIPTIONAL REGULATOR RUTR"/>
    <property type="match status" value="1"/>
</dbReference>
<dbReference type="Proteomes" id="UP000632154">
    <property type="component" value="Unassembled WGS sequence"/>
</dbReference>
<dbReference type="EMBL" id="BNAL01000001">
    <property type="protein sequence ID" value="GHF93369.1"/>
    <property type="molecule type" value="Genomic_DNA"/>
</dbReference>